<dbReference type="EMBL" id="FNQM01000006">
    <property type="protein sequence ID" value="SEA51534.1"/>
    <property type="molecule type" value="Genomic_DNA"/>
</dbReference>
<sequence length="63" mass="6997">MTEQTGAPPRLTPEEESKDAYFRRIAEIAQEMTAEHGKDFATGAFVLAARWTAEGKMSSGRQH</sequence>
<accession>A0A1H4BTW7</accession>
<organism evidence="1 2">
    <name type="scientific">Rubrimonas cliftonensis</name>
    <dbReference type="NCBI Taxonomy" id="89524"/>
    <lineage>
        <taxon>Bacteria</taxon>
        <taxon>Pseudomonadati</taxon>
        <taxon>Pseudomonadota</taxon>
        <taxon>Alphaproteobacteria</taxon>
        <taxon>Rhodobacterales</taxon>
        <taxon>Paracoccaceae</taxon>
        <taxon>Rubrimonas</taxon>
    </lineage>
</organism>
<protein>
    <submittedName>
        <fullName evidence="1">Uncharacterized protein</fullName>
    </submittedName>
</protein>
<dbReference type="AlphaFoldDB" id="A0A1H4BTW7"/>
<proteinExistence type="predicted"/>
<dbReference type="STRING" id="89524.SAMN05444370_10639"/>
<reference evidence="1 2" key="1">
    <citation type="submission" date="2016-10" db="EMBL/GenBank/DDBJ databases">
        <authorList>
            <person name="de Groot N.N."/>
        </authorList>
    </citation>
    <scope>NUCLEOTIDE SEQUENCE [LARGE SCALE GENOMIC DNA]</scope>
    <source>
        <strain evidence="1 2">DSM 15345</strain>
    </source>
</reference>
<evidence type="ECO:0000313" key="2">
    <source>
        <dbReference type="Proteomes" id="UP000198703"/>
    </source>
</evidence>
<dbReference type="RefSeq" id="WP_093253462.1">
    <property type="nucleotide sequence ID" value="NZ_FNQM01000006.1"/>
</dbReference>
<evidence type="ECO:0000313" key="1">
    <source>
        <dbReference type="EMBL" id="SEA51534.1"/>
    </source>
</evidence>
<keyword evidence="2" id="KW-1185">Reference proteome</keyword>
<dbReference type="OrthoDB" id="7873178at2"/>
<gene>
    <name evidence="1" type="ORF">SAMN05444370_10639</name>
</gene>
<name>A0A1H4BTW7_9RHOB</name>
<dbReference type="Proteomes" id="UP000198703">
    <property type="component" value="Unassembled WGS sequence"/>
</dbReference>